<sequence length="97" mass="11053">MQLVFSIVYFLLLLYLVVLIGRLVLDWVQVFSRDWRPRGILLVLAELVYTLTDPPLNWLRRYIPPLRLGPVALDLGFIILFLGVSIAMRVAGSLSLA</sequence>
<organism evidence="2 3">
    <name type="scientific">Oceanitalea stevensii</name>
    <dbReference type="NCBI Taxonomy" id="2763072"/>
    <lineage>
        <taxon>Bacteria</taxon>
        <taxon>Bacillati</taxon>
        <taxon>Actinomycetota</taxon>
        <taxon>Actinomycetes</taxon>
        <taxon>Micrococcales</taxon>
        <taxon>Bogoriellaceae</taxon>
        <taxon>Georgenia</taxon>
    </lineage>
</organism>
<dbReference type="Pfam" id="PF02325">
    <property type="entry name" value="CCB3_YggT"/>
    <property type="match status" value="1"/>
</dbReference>
<feature type="transmembrane region" description="Helical" evidence="1">
    <location>
        <begin position="71"/>
        <end position="91"/>
    </location>
</feature>
<evidence type="ECO:0000313" key="2">
    <source>
        <dbReference type="EMBL" id="MBD8060862.1"/>
    </source>
</evidence>
<keyword evidence="3" id="KW-1185">Reference proteome</keyword>
<evidence type="ECO:0000313" key="3">
    <source>
        <dbReference type="Proteomes" id="UP000661894"/>
    </source>
</evidence>
<feature type="transmembrane region" description="Helical" evidence="1">
    <location>
        <begin position="6"/>
        <end position="28"/>
    </location>
</feature>
<feature type="transmembrane region" description="Helical" evidence="1">
    <location>
        <begin position="40"/>
        <end position="59"/>
    </location>
</feature>
<keyword evidence="1" id="KW-0812">Transmembrane</keyword>
<dbReference type="RefSeq" id="WP_251838017.1">
    <property type="nucleotide sequence ID" value="NZ_JACSPO010000001.1"/>
</dbReference>
<name>A0ABR8YXQ8_9MICO</name>
<evidence type="ECO:0000256" key="1">
    <source>
        <dbReference type="SAM" id="Phobius"/>
    </source>
</evidence>
<proteinExistence type="predicted"/>
<accession>A0ABR8YXQ8</accession>
<dbReference type="InterPro" id="IPR003425">
    <property type="entry name" value="CCB3/YggT"/>
</dbReference>
<dbReference type="EMBL" id="JACSPO010000001">
    <property type="protein sequence ID" value="MBD8060862.1"/>
    <property type="molecule type" value="Genomic_DNA"/>
</dbReference>
<reference evidence="2 3" key="1">
    <citation type="submission" date="2020-08" db="EMBL/GenBank/DDBJ databases">
        <title>A Genomic Blueprint of the Chicken Gut Microbiome.</title>
        <authorList>
            <person name="Gilroy R."/>
            <person name="Ravi A."/>
            <person name="Getino M."/>
            <person name="Pursley I."/>
            <person name="Horton D.L."/>
            <person name="Alikhan N.-F."/>
            <person name="Baker D."/>
            <person name="Gharbi K."/>
            <person name="Hall N."/>
            <person name="Watson M."/>
            <person name="Adriaenssens E.M."/>
            <person name="Foster-Nyarko E."/>
            <person name="Jarju S."/>
            <person name="Secka A."/>
            <person name="Antonio M."/>
            <person name="Oren A."/>
            <person name="Chaudhuri R."/>
            <person name="La Ragione R.M."/>
            <person name="Hildebrand F."/>
            <person name="Pallen M.J."/>
        </authorList>
    </citation>
    <scope>NUCLEOTIDE SEQUENCE [LARGE SCALE GENOMIC DNA]</scope>
    <source>
        <strain evidence="2 3">Sa1BUA1</strain>
    </source>
</reference>
<keyword evidence="1" id="KW-0472">Membrane</keyword>
<protein>
    <submittedName>
        <fullName evidence="2">YggT family protein</fullName>
    </submittedName>
</protein>
<gene>
    <name evidence="2" type="ORF">H9624_00810</name>
</gene>
<dbReference type="Proteomes" id="UP000661894">
    <property type="component" value="Unassembled WGS sequence"/>
</dbReference>
<keyword evidence="1" id="KW-1133">Transmembrane helix</keyword>
<comment type="caution">
    <text evidence="2">The sequence shown here is derived from an EMBL/GenBank/DDBJ whole genome shotgun (WGS) entry which is preliminary data.</text>
</comment>